<dbReference type="Proteomes" id="UP000569329">
    <property type="component" value="Unassembled WGS sequence"/>
</dbReference>
<proteinExistence type="predicted"/>
<dbReference type="Pfam" id="PF08044">
    <property type="entry name" value="DUF1707"/>
    <property type="match status" value="1"/>
</dbReference>
<dbReference type="InterPro" id="IPR012551">
    <property type="entry name" value="DUF1707_SHOCT-like"/>
</dbReference>
<keyword evidence="4" id="KW-1185">Reference proteome</keyword>
<evidence type="ECO:0008006" key="5">
    <source>
        <dbReference type="Google" id="ProtNLM"/>
    </source>
</evidence>
<evidence type="ECO:0000259" key="1">
    <source>
        <dbReference type="Pfam" id="PF08044"/>
    </source>
</evidence>
<evidence type="ECO:0000313" key="3">
    <source>
        <dbReference type="EMBL" id="MBA8823716.1"/>
    </source>
</evidence>
<dbReference type="RefSeq" id="WP_182542979.1">
    <property type="nucleotide sequence ID" value="NZ_JACGWZ010000001.1"/>
</dbReference>
<dbReference type="InterPro" id="IPR024425">
    <property type="entry name" value="LiaF-like_C"/>
</dbReference>
<dbReference type="AlphaFoldDB" id="A0A839DTV9"/>
<dbReference type="PANTHER" id="PTHR40763">
    <property type="entry name" value="MEMBRANE PROTEIN-RELATED"/>
    <property type="match status" value="1"/>
</dbReference>
<reference evidence="3 4" key="1">
    <citation type="submission" date="2020-07" db="EMBL/GenBank/DDBJ databases">
        <title>Sequencing the genomes of 1000 actinobacteria strains.</title>
        <authorList>
            <person name="Klenk H.-P."/>
        </authorList>
    </citation>
    <scope>NUCLEOTIDE SEQUENCE [LARGE SCALE GENOMIC DNA]</scope>
    <source>
        <strain evidence="3 4">DSM 45975</strain>
    </source>
</reference>
<sequence length="201" mass="21921">MSEPTDPSIRASDAERERVADTLNEAVGEGRLTLEEFSQRVDEVYRTTTRAELERFTADLPAEGRGAAAPPERANGGKKRWKLAVLGGSDYKGRWRVPARIGFFAFLGGSTIDLCEAELQSGEVEITLVSVLGGSDVVVPKGVRVEVDSTDLLGGNTIKIDEDAVVANSPVVRVRAYSVLGGNDVRHPKERLVDKWRRLTD</sequence>
<accession>A0A839DTV9</accession>
<feature type="domain" description="Cell wall-active antibiotics response LiaF-like C-terminal" evidence="2">
    <location>
        <begin position="100"/>
        <end position="169"/>
    </location>
</feature>
<name>A0A839DTV9_9PSEU</name>
<gene>
    <name evidence="3" type="ORF">FHX42_001045</name>
</gene>
<evidence type="ECO:0000313" key="4">
    <source>
        <dbReference type="Proteomes" id="UP000569329"/>
    </source>
</evidence>
<organism evidence="3 4">
    <name type="scientific">Halosaccharopolyspora lacisalsi</name>
    <dbReference type="NCBI Taxonomy" id="1000566"/>
    <lineage>
        <taxon>Bacteria</taxon>
        <taxon>Bacillati</taxon>
        <taxon>Actinomycetota</taxon>
        <taxon>Actinomycetes</taxon>
        <taxon>Pseudonocardiales</taxon>
        <taxon>Pseudonocardiaceae</taxon>
        <taxon>Halosaccharopolyspora</taxon>
    </lineage>
</organism>
<comment type="caution">
    <text evidence="3">The sequence shown here is derived from an EMBL/GenBank/DDBJ whole genome shotgun (WGS) entry which is preliminary data.</text>
</comment>
<dbReference type="Pfam" id="PF09922">
    <property type="entry name" value="LiaF-like_C"/>
    <property type="match status" value="1"/>
</dbReference>
<feature type="domain" description="DUF1707" evidence="1">
    <location>
        <begin position="9"/>
        <end position="61"/>
    </location>
</feature>
<dbReference type="PANTHER" id="PTHR40763:SF4">
    <property type="entry name" value="DUF1707 DOMAIN-CONTAINING PROTEIN"/>
    <property type="match status" value="1"/>
</dbReference>
<dbReference type="EMBL" id="JACGWZ010000001">
    <property type="protein sequence ID" value="MBA8823716.1"/>
    <property type="molecule type" value="Genomic_DNA"/>
</dbReference>
<protein>
    <recommendedName>
        <fullName evidence="5">DUF1707 and DUF2154 domain-containing protein</fullName>
    </recommendedName>
</protein>
<evidence type="ECO:0000259" key="2">
    <source>
        <dbReference type="Pfam" id="PF09922"/>
    </source>
</evidence>